<evidence type="ECO:0000256" key="6">
    <source>
        <dbReference type="ARBA" id="ARBA00023136"/>
    </source>
</evidence>
<comment type="caution">
    <text evidence="9">The sequence shown here is derived from an EMBL/GenBank/DDBJ whole genome shotgun (WGS) entry which is preliminary data.</text>
</comment>
<comment type="similarity">
    <text evidence="2 7">Belongs to the DedA family.</text>
</comment>
<feature type="transmembrane region" description="Helical" evidence="7">
    <location>
        <begin position="67"/>
        <end position="88"/>
    </location>
</feature>
<evidence type="ECO:0000256" key="3">
    <source>
        <dbReference type="ARBA" id="ARBA00022475"/>
    </source>
</evidence>
<gene>
    <name evidence="9" type="ORF">FC49_GL001070</name>
</gene>
<dbReference type="PANTHER" id="PTHR30353:SF0">
    <property type="entry name" value="TRANSMEMBRANE PROTEIN"/>
    <property type="match status" value="1"/>
</dbReference>
<dbReference type="GO" id="GO:0005886">
    <property type="term" value="C:plasma membrane"/>
    <property type="evidence" value="ECO:0007669"/>
    <property type="project" value="UniProtKB-SubCell"/>
</dbReference>
<dbReference type="InterPro" id="IPR032816">
    <property type="entry name" value="VTT_dom"/>
</dbReference>
<feature type="transmembrane region" description="Helical" evidence="7">
    <location>
        <begin position="183"/>
        <end position="205"/>
    </location>
</feature>
<accession>A0A0R1W9Z9</accession>
<dbReference type="InterPro" id="IPR032818">
    <property type="entry name" value="DedA-like"/>
</dbReference>
<dbReference type="EMBL" id="AZGE01000027">
    <property type="protein sequence ID" value="KRM14546.1"/>
    <property type="molecule type" value="Genomic_DNA"/>
</dbReference>
<keyword evidence="5 7" id="KW-1133">Transmembrane helix</keyword>
<evidence type="ECO:0000256" key="4">
    <source>
        <dbReference type="ARBA" id="ARBA00022692"/>
    </source>
</evidence>
<evidence type="ECO:0000256" key="5">
    <source>
        <dbReference type="ARBA" id="ARBA00022989"/>
    </source>
</evidence>
<sequence length="216" mass="24539">MAHLFYVLTHIAEVLIPMFEWLGPWSYLILFVIVFMETGLVVFPWLPGGSLVFLTSSFIAVHPILKMHIVVPVFFLAAFIGDSVNYWIGHSLSRWHWIEKRLAGPRMLTAKEYLNRYGFWAVAFGRFVPLIRSFIPTISGMMHYPFRHFTIGNFVGVALWVALGCGVGYFFGSIPLVKEHFSLVILAMASCAVLAGAGMWGIKVLQQKIIKRNRML</sequence>
<proteinExistence type="inferred from homology"/>
<evidence type="ECO:0000259" key="8">
    <source>
        <dbReference type="Pfam" id="PF09335"/>
    </source>
</evidence>
<keyword evidence="6 7" id="KW-0472">Membrane</keyword>
<keyword evidence="3 7" id="KW-1003">Cell membrane</keyword>
<evidence type="ECO:0000256" key="7">
    <source>
        <dbReference type="RuleBase" id="RU367016"/>
    </source>
</evidence>
<evidence type="ECO:0000313" key="10">
    <source>
        <dbReference type="Proteomes" id="UP000050973"/>
    </source>
</evidence>
<protein>
    <submittedName>
        <fullName evidence="9">SNARE-like domain protein</fullName>
    </submittedName>
</protein>
<dbReference type="RefSeq" id="WP_056984723.1">
    <property type="nucleotide sequence ID" value="NZ_AZGE01000027.1"/>
</dbReference>
<feature type="transmembrane region" description="Helical" evidence="7">
    <location>
        <begin position="25"/>
        <end position="46"/>
    </location>
</feature>
<evidence type="ECO:0000256" key="1">
    <source>
        <dbReference type="ARBA" id="ARBA00004651"/>
    </source>
</evidence>
<organism evidence="9 10">
    <name type="scientific">Limosilactobacillus oris DSM 4864</name>
    <dbReference type="NCBI Taxonomy" id="1423779"/>
    <lineage>
        <taxon>Bacteria</taxon>
        <taxon>Bacillati</taxon>
        <taxon>Bacillota</taxon>
        <taxon>Bacilli</taxon>
        <taxon>Lactobacillales</taxon>
        <taxon>Lactobacillaceae</taxon>
        <taxon>Limosilactobacillus</taxon>
    </lineage>
</organism>
<feature type="transmembrane region" description="Helical" evidence="7">
    <location>
        <begin position="150"/>
        <end position="171"/>
    </location>
</feature>
<keyword evidence="4 7" id="KW-0812">Transmembrane</keyword>
<dbReference type="AlphaFoldDB" id="A0A0R1W9Z9"/>
<dbReference type="Pfam" id="PF09335">
    <property type="entry name" value="VTT_dom"/>
    <property type="match status" value="1"/>
</dbReference>
<feature type="domain" description="VTT" evidence="8">
    <location>
        <begin position="52"/>
        <end position="169"/>
    </location>
</feature>
<dbReference type="Proteomes" id="UP000050973">
    <property type="component" value="Unassembled WGS sequence"/>
</dbReference>
<reference evidence="9 10" key="1">
    <citation type="journal article" date="2015" name="Genome Announc.">
        <title>Expanding the biotechnology potential of lactobacilli through comparative genomics of 213 strains and associated genera.</title>
        <authorList>
            <person name="Sun Z."/>
            <person name="Harris H.M."/>
            <person name="McCann A."/>
            <person name="Guo C."/>
            <person name="Argimon S."/>
            <person name="Zhang W."/>
            <person name="Yang X."/>
            <person name="Jeffery I.B."/>
            <person name="Cooney J.C."/>
            <person name="Kagawa T.F."/>
            <person name="Liu W."/>
            <person name="Song Y."/>
            <person name="Salvetti E."/>
            <person name="Wrobel A."/>
            <person name="Rasinkangas P."/>
            <person name="Parkhill J."/>
            <person name="Rea M.C."/>
            <person name="O'Sullivan O."/>
            <person name="Ritari J."/>
            <person name="Douillard F.P."/>
            <person name="Paul Ross R."/>
            <person name="Yang R."/>
            <person name="Briner A.E."/>
            <person name="Felis G.E."/>
            <person name="de Vos W.M."/>
            <person name="Barrangou R."/>
            <person name="Klaenhammer T.R."/>
            <person name="Caufield P.W."/>
            <person name="Cui Y."/>
            <person name="Zhang H."/>
            <person name="O'Toole P.W."/>
        </authorList>
    </citation>
    <scope>NUCLEOTIDE SEQUENCE [LARGE SCALE GENOMIC DNA]</scope>
    <source>
        <strain evidence="9 10">DSM 4864</strain>
    </source>
</reference>
<dbReference type="PANTHER" id="PTHR30353">
    <property type="entry name" value="INNER MEMBRANE PROTEIN DEDA-RELATED"/>
    <property type="match status" value="1"/>
</dbReference>
<comment type="subcellular location">
    <subcellularLocation>
        <location evidence="1 7">Cell membrane</location>
        <topology evidence="1 7">Multi-pass membrane protein</topology>
    </subcellularLocation>
</comment>
<name>A0A0R1W9Z9_9LACO</name>
<dbReference type="PATRIC" id="fig|1423779.3.peg.1094"/>
<evidence type="ECO:0000256" key="2">
    <source>
        <dbReference type="ARBA" id="ARBA00010792"/>
    </source>
</evidence>
<evidence type="ECO:0000313" key="9">
    <source>
        <dbReference type="EMBL" id="KRM14546.1"/>
    </source>
</evidence>